<accession>A0A7U2MI03</accession>
<organism evidence="1 2">
    <name type="scientific">Aspergillus flavus (strain ATCC 200026 / FGSC A1120 / IAM 13836 / NRRL 3357 / JCM 12722 / SRRC 167)</name>
    <dbReference type="NCBI Taxonomy" id="332952"/>
    <lineage>
        <taxon>Eukaryota</taxon>
        <taxon>Fungi</taxon>
        <taxon>Dikarya</taxon>
        <taxon>Ascomycota</taxon>
        <taxon>Pezizomycotina</taxon>
        <taxon>Eurotiomycetes</taxon>
        <taxon>Eurotiomycetidae</taxon>
        <taxon>Eurotiales</taxon>
        <taxon>Aspergillaceae</taxon>
        <taxon>Aspergillus</taxon>
        <taxon>Aspergillus subgen. Circumdati</taxon>
    </lineage>
</organism>
<evidence type="ECO:0000313" key="2">
    <source>
        <dbReference type="Proteomes" id="UP000596276"/>
    </source>
</evidence>
<evidence type="ECO:0000313" key="1">
    <source>
        <dbReference type="EMBL" id="QRD84076.1"/>
    </source>
</evidence>
<protein>
    <submittedName>
        <fullName evidence="1">Uncharacterized protein</fullName>
    </submittedName>
</protein>
<reference evidence="2" key="1">
    <citation type="journal article" date="2021" name="G3 (Bethesda)">
        <title>Chromosome assembled and annotated genome sequence of Aspergillus flavus NRRL 3357.</title>
        <authorList>
            <person name="Skerker J.M."/>
            <person name="Pianalto K.M."/>
            <person name="Mondo S.J."/>
            <person name="Yang K."/>
            <person name="Arkin A.P."/>
            <person name="Keller N.P."/>
            <person name="Grigoriev I.V."/>
            <person name="Louise Glass N.L."/>
        </authorList>
    </citation>
    <scope>NUCLEOTIDE SEQUENCE [LARGE SCALE GENOMIC DNA]</scope>
    <source>
        <strain evidence="2">ATCC 200026 / FGSC A1120 / IAM 13836 / NRRL 3357 / JCM 12722 / SRRC 167</strain>
    </source>
</reference>
<keyword evidence="2" id="KW-1185">Reference proteome</keyword>
<name>A0A7U2MI03_ASPFN</name>
<dbReference type="Proteomes" id="UP000596276">
    <property type="component" value="Chromosome 5"/>
</dbReference>
<dbReference type="VEuPathDB" id="FungiDB:F9C07_2284781"/>
<dbReference type="EMBL" id="CP044621">
    <property type="protein sequence ID" value="QRD84076.1"/>
    <property type="molecule type" value="Genomic_DNA"/>
</dbReference>
<proteinExistence type="predicted"/>
<dbReference type="AlphaFoldDB" id="A0A7U2MI03"/>
<sequence>MWVTSRKQVSGGNVFFLVCNRDWELACHTNQRTMHANNGNRLWLPDIGNISFL</sequence>
<gene>
    <name evidence="1" type="ORF">F9C07_2284781</name>
</gene>